<organism evidence="4 5">
    <name type="scientific">Rhododendron griersonianum</name>
    <dbReference type="NCBI Taxonomy" id="479676"/>
    <lineage>
        <taxon>Eukaryota</taxon>
        <taxon>Viridiplantae</taxon>
        <taxon>Streptophyta</taxon>
        <taxon>Embryophyta</taxon>
        <taxon>Tracheophyta</taxon>
        <taxon>Spermatophyta</taxon>
        <taxon>Magnoliopsida</taxon>
        <taxon>eudicotyledons</taxon>
        <taxon>Gunneridae</taxon>
        <taxon>Pentapetalae</taxon>
        <taxon>asterids</taxon>
        <taxon>Ericales</taxon>
        <taxon>Ericaceae</taxon>
        <taxon>Ericoideae</taxon>
        <taxon>Rhodoreae</taxon>
        <taxon>Rhododendron</taxon>
    </lineage>
</organism>
<keyword evidence="2" id="KW-0789">Thiol protease inhibitor</keyword>
<dbReference type="InterPro" id="IPR046350">
    <property type="entry name" value="Cystatin_sf"/>
</dbReference>
<protein>
    <recommendedName>
        <fullName evidence="3">Cystatin domain-containing protein</fullName>
    </recommendedName>
</protein>
<keyword evidence="5" id="KW-1185">Reference proteome</keyword>
<comment type="caution">
    <text evidence="4">The sequence shown here is derived from an EMBL/GenBank/DDBJ whole genome shotgun (WGS) entry which is preliminary data.</text>
</comment>
<dbReference type="Gene3D" id="3.10.450.10">
    <property type="match status" value="1"/>
</dbReference>
<dbReference type="NCBIfam" id="TIGR01638">
    <property type="entry name" value="Atha_cystat_rel"/>
    <property type="match status" value="1"/>
</dbReference>
<dbReference type="InterPro" id="IPR000010">
    <property type="entry name" value="Cystatin_dom"/>
</dbReference>
<dbReference type="PANTHER" id="PTHR31260:SF28">
    <property type="entry name" value="CYSTATIN DOMAIN PROTEIN"/>
    <property type="match status" value="1"/>
</dbReference>
<dbReference type="CDD" id="cd00042">
    <property type="entry name" value="CY"/>
    <property type="match status" value="1"/>
</dbReference>
<dbReference type="Pfam" id="PF00031">
    <property type="entry name" value="Cystatin"/>
    <property type="match status" value="1"/>
</dbReference>
<dbReference type="InterPro" id="IPR006525">
    <property type="entry name" value="Cystatin-related_pln"/>
</dbReference>
<sequence>MYIYIIVDFKKSQFSHSVFTEREREARRKSPCQLRFERQMVETMFLRPNDPEYNRPLIDLYASTHGFDAWQCPENITEMGLIKTLLVSKEGSPDEYEKFNQLSQFALDQYNDQQGTNFQFVKVLKANVEFSGSCIYYLTFQAEDTSSGAFENFQA</sequence>
<accession>A0AAV6KP33</accession>
<feature type="domain" description="Cystatin" evidence="3">
    <location>
        <begin position="94"/>
        <end position="146"/>
    </location>
</feature>
<evidence type="ECO:0000256" key="2">
    <source>
        <dbReference type="ARBA" id="ARBA00022704"/>
    </source>
</evidence>
<evidence type="ECO:0000313" key="4">
    <source>
        <dbReference type="EMBL" id="KAG5554029.1"/>
    </source>
</evidence>
<dbReference type="InterPro" id="IPR006462">
    <property type="entry name" value="MS5"/>
</dbReference>
<evidence type="ECO:0000259" key="3">
    <source>
        <dbReference type="Pfam" id="PF00031"/>
    </source>
</evidence>
<evidence type="ECO:0000313" key="5">
    <source>
        <dbReference type="Proteomes" id="UP000823749"/>
    </source>
</evidence>
<dbReference type="PANTHER" id="PTHR31260">
    <property type="entry name" value="CYSTATIN/MONELLIN SUPERFAMILY PROTEIN"/>
    <property type="match status" value="1"/>
</dbReference>
<name>A0AAV6KP33_9ERIC</name>
<dbReference type="SUPFAM" id="SSF54403">
    <property type="entry name" value="Cystatin/monellin"/>
    <property type="match status" value="1"/>
</dbReference>
<proteinExistence type="predicted"/>
<dbReference type="AlphaFoldDB" id="A0AAV6KP33"/>
<dbReference type="EMBL" id="JACTNZ010000004">
    <property type="protein sequence ID" value="KAG5554029.1"/>
    <property type="molecule type" value="Genomic_DNA"/>
</dbReference>
<dbReference type="GO" id="GO:0004869">
    <property type="term" value="F:cysteine-type endopeptidase inhibitor activity"/>
    <property type="evidence" value="ECO:0007669"/>
    <property type="project" value="UniProtKB-KW"/>
</dbReference>
<reference evidence="4" key="1">
    <citation type="submission" date="2020-08" db="EMBL/GenBank/DDBJ databases">
        <title>Plant Genome Project.</title>
        <authorList>
            <person name="Zhang R.-G."/>
        </authorList>
    </citation>
    <scope>NUCLEOTIDE SEQUENCE</scope>
    <source>
        <strain evidence="4">WSP0</strain>
        <tissue evidence="4">Leaf</tissue>
    </source>
</reference>
<evidence type="ECO:0000256" key="1">
    <source>
        <dbReference type="ARBA" id="ARBA00022690"/>
    </source>
</evidence>
<keyword evidence="1" id="KW-0646">Protease inhibitor</keyword>
<gene>
    <name evidence="4" type="ORF">RHGRI_011784</name>
</gene>
<dbReference type="Proteomes" id="UP000823749">
    <property type="component" value="Chromosome 4"/>
</dbReference>